<dbReference type="Proteomes" id="UP001169242">
    <property type="component" value="Unassembled WGS sequence"/>
</dbReference>
<proteinExistence type="predicted"/>
<evidence type="ECO:0000256" key="4">
    <source>
        <dbReference type="ARBA" id="ARBA00022679"/>
    </source>
</evidence>
<dbReference type="CDD" id="cd00075">
    <property type="entry name" value="HATPase"/>
    <property type="match status" value="1"/>
</dbReference>
<gene>
    <name evidence="10" type="ORF">PBV87_19535</name>
</gene>
<comment type="caution">
    <text evidence="10">The sequence shown here is derived from an EMBL/GenBank/DDBJ whole genome shotgun (WGS) entry which is preliminary data.</text>
</comment>
<accession>A0AA42J2X9</accession>
<protein>
    <recommendedName>
        <fullName evidence="2">histidine kinase</fullName>
        <ecNumber evidence="2">2.7.13.3</ecNumber>
    </recommendedName>
</protein>
<dbReference type="PANTHER" id="PTHR43065">
    <property type="entry name" value="SENSOR HISTIDINE KINASE"/>
    <property type="match status" value="1"/>
</dbReference>
<dbReference type="InterPro" id="IPR005467">
    <property type="entry name" value="His_kinase_dom"/>
</dbReference>
<dbReference type="PROSITE" id="PS50109">
    <property type="entry name" value="HIS_KIN"/>
    <property type="match status" value="1"/>
</dbReference>
<dbReference type="EC" id="2.7.13.3" evidence="2"/>
<keyword evidence="3" id="KW-0597">Phosphoprotein</keyword>
<keyword evidence="11" id="KW-1185">Reference proteome</keyword>
<dbReference type="EMBL" id="JAQIFT010000068">
    <property type="protein sequence ID" value="MDA3733666.1"/>
    <property type="molecule type" value="Genomic_DNA"/>
</dbReference>
<organism evidence="10 11">
    <name type="scientific">Holtiella tumoricola</name>
    <dbReference type="NCBI Taxonomy" id="3018743"/>
    <lineage>
        <taxon>Bacteria</taxon>
        <taxon>Bacillati</taxon>
        <taxon>Bacillota</taxon>
        <taxon>Clostridia</taxon>
        <taxon>Lachnospirales</taxon>
        <taxon>Cellulosilyticaceae</taxon>
        <taxon>Holtiella</taxon>
    </lineage>
</organism>
<dbReference type="GO" id="GO:0004673">
    <property type="term" value="F:protein histidine kinase activity"/>
    <property type="evidence" value="ECO:0007669"/>
    <property type="project" value="UniProtKB-EC"/>
</dbReference>
<dbReference type="InterPro" id="IPR036890">
    <property type="entry name" value="HATPase_C_sf"/>
</dbReference>
<dbReference type="PANTHER" id="PTHR43065:SF10">
    <property type="entry name" value="PEROXIDE STRESS-ACTIVATED HISTIDINE KINASE MAK3"/>
    <property type="match status" value="1"/>
</dbReference>
<dbReference type="Gene3D" id="3.30.565.10">
    <property type="entry name" value="Histidine kinase-like ATPase, C-terminal domain"/>
    <property type="match status" value="1"/>
</dbReference>
<evidence type="ECO:0000256" key="5">
    <source>
        <dbReference type="ARBA" id="ARBA00022741"/>
    </source>
</evidence>
<dbReference type="GO" id="GO:0005524">
    <property type="term" value="F:ATP binding"/>
    <property type="evidence" value="ECO:0007669"/>
    <property type="project" value="UniProtKB-KW"/>
</dbReference>
<evidence type="ECO:0000256" key="8">
    <source>
        <dbReference type="ARBA" id="ARBA00023012"/>
    </source>
</evidence>
<dbReference type="SMART" id="SM00387">
    <property type="entry name" value="HATPase_c"/>
    <property type="match status" value="1"/>
</dbReference>
<dbReference type="Pfam" id="PF02518">
    <property type="entry name" value="HATPase_c"/>
    <property type="match status" value="1"/>
</dbReference>
<dbReference type="PRINTS" id="PR00344">
    <property type="entry name" value="BCTRLSENSOR"/>
</dbReference>
<sequence>MKELSLHILDIVQNSIRAEANWIKVIVDEDPESNWLTISIEDNGKGIPEGIKATVTNPFTTTRTLRKVGLGLPLFSQLCVECEGELKVTSEEGKGTCIIGKLRYDHIDRLPIGDVASTMKTLILAKSDIHYVYEHHYRKQIFICDTEEIKGMLEGVPIQDLEILEWVENFIKNNVEALYECWKNNVNIDK</sequence>
<name>A0AA42J2X9_9FIRM</name>
<dbReference type="SUPFAM" id="SSF55874">
    <property type="entry name" value="ATPase domain of HSP90 chaperone/DNA topoisomerase II/histidine kinase"/>
    <property type="match status" value="1"/>
</dbReference>
<evidence type="ECO:0000256" key="7">
    <source>
        <dbReference type="ARBA" id="ARBA00022840"/>
    </source>
</evidence>
<dbReference type="RefSeq" id="WP_271013439.1">
    <property type="nucleotide sequence ID" value="NZ_JAQIFT010000068.1"/>
</dbReference>
<keyword evidence="8" id="KW-0902">Two-component regulatory system</keyword>
<evidence type="ECO:0000256" key="2">
    <source>
        <dbReference type="ARBA" id="ARBA00012438"/>
    </source>
</evidence>
<keyword evidence="6" id="KW-0418">Kinase</keyword>
<reference evidence="10" key="1">
    <citation type="journal article" date="2023" name="Int. J. Syst. Evol. Microbiol.">
        <title>&lt;i&gt;Holtiella tumoricola&lt;/i&gt; gen. nov. sp. nov., isolated from a human clinical sample.</title>
        <authorList>
            <person name="Allen-Vercoe E."/>
            <person name="Daigneault M.C."/>
            <person name="Vancuren S.J."/>
            <person name="Cochrane K."/>
            <person name="O'Neal L.L."/>
            <person name="Sankaranarayanan K."/>
            <person name="Lawson P.A."/>
        </authorList>
    </citation>
    <scope>NUCLEOTIDE SEQUENCE</scope>
    <source>
        <strain evidence="10">CC70A</strain>
    </source>
</reference>
<evidence type="ECO:0000313" key="11">
    <source>
        <dbReference type="Proteomes" id="UP001169242"/>
    </source>
</evidence>
<dbReference type="InterPro" id="IPR003594">
    <property type="entry name" value="HATPase_dom"/>
</dbReference>
<dbReference type="InterPro" id="IPR004358">
    <property type="entry name" value="Sig_transdc_His_kin-like_C"/>
</dbReference>
<keyword evidence="5" id="KW-0547">Nucleotide-binding</keyword>
<evidence type="ECO:0000256" key="3">
    <source>
        <dbReference type="ARBA" id="ARBA00022553"/>
    </source>
</evidence>
<evidence type="ECO:0000256" key="1">
    <source>
        <dbReference type="ARBA" id="ARBA00000085"/>
    </source>
</evidence>
<comment type="catalytic activity">
    <reaction evidence="1">
        <text>ATP + protein L-histidine = ADP + protein N-phospho-L-histidine.</text>
        <dbReference type="EC" id="2.7.13.3"/>
    </reaction>
</comment>
<evidence type="ECO:0000256" key="6">
    <source>
        <dbReference type="ARBA" id="ARBA00022777"/>
    </source>
</evidence>
<dbReference type="AlphaFoldDB" id="A0AA42J2X9"/>
<evidence type="ECO:0000313" key="10">
    <source>
        <dbReference type="EMBL" id="MDA3733666.1"/>
    </source>
</evidence>
<feature type="domain" description="Histidine kinase" evidence="9">
    <location>
        <begin position="1"/>
        <end position="106"/>
    </location>
</feature>
<keyword evidence="7 10" id="KW-0067">ATP-binding</keyword>
<keyword evidence="4" id="KW-0808">Transferase</keyword>
<evidence type="ECO:0000259" key="9">
    <source>
        <dbReference type="PROSITE" id="PS50109"/>
    </source>
</evidence>
<dbReference type="GO" id="GO:0000160">
    <property type="term" value="P:phosphorelay signal transduction system"/>
    <property type="evidence" value="ECO:0007669"/>
    <property type="project" value="UniProtKB-KW"/>
</dbReference>